<proteinExistence type="predicted"/>
<dbReference type="InterPro" id="IPR011042">
    <property type="entry name" value="6-blade_b-propeller_TolB-like"/>
</dbReference>
<dbReference type="PANTHER" id="PTHR36842">
    <property type="entry name" value="PROTEIN TOLB HOMOLOG"/>
    <property type="match status" value="1"/>
</dbReference>
<dbReference type="Pfam" id="PF13414">
    <property type="entry name" value="TPR_11"/>
    <property type="match status" value="1"/>
</dbReference>
<dbReference type="EMBL" id="DRIG01000023">
    <property type="protein sequence ID" value="HEC77896.1"/>
    <property type="molecule type" value="Genomic_DNA"/>
</dbReference>
<dbReference type="Proteomes" id="UP000885826">
    <property type="component" value="Unassembled WGS sequence"/>
</dbReference>
<dbReference type="InterPro" id="IPR011990">
    <property type="entry name" value="TPR-like_helical_dom_sf"/>
</dbReference>
<dbReference type="Gene3D" id="2.120.10.30">
    <property type="entry name" value="TolB, C-terminal domain"/>
    <property type="match status" value="3"/>
</dbReference>
<protein>
    <submittedName>
        <fullName evidence="3">DUF5050 domain-containing protein</fullName>
    </submittedName>
</protein>
<dbReference type="GO" id="GO:0006508">
    <property type="term" value="P:proteolysis"/>
    <property type="evidence" value="ECO:0007669"/>
    <property type="project" value="InterPro"/>
</dbReference>
<evidence type="ECO:0000313" key="3">
    <source>
        <dbReference type="EMBL" id="HEC77896.1"/>
    </source>
</evidence>
<gene>
    <name evidence="3" type="ORF">ENI34_01975</name>
</gene>
<keyword evidence="1" id="KW-0812">Transmembrane</keyword>
<dbReference type="Pfam" id="PF00930">
    <property type="entry name" value="DPPIV_N"/>
    <property type="match status" value="1"/>
</dbReference>
<dbReference type="Gene3D" id="1.25.40.10">
    <property type="entry name" value="Tetratricopeptide repeat domain"/>
    <property type="match status" value="1"/>
</dbReference>
<feature type="transmembrane region" description="Helical" evidence="1">
    <location>
        <begin position="12"/>
        <end position="27"/>
    </location>
</feature>
<evidence type="ECO:0000256" key="1">
    <source>
        <dbReference type="SAM" id="Phobius"/>
    </source>
</evidence>
<dbReference type="SUPFAM" id="SSF48452">
    <property type="entry name" value="TPR-like"/>
    <property type="match status" value="1"/>
</dbReference>
<comment type="caution">
    <text evidence="3">The sequence shown here is derived from an EMBL/GenBank/DDBJ whole genome shotgun (WGS) entry which is preliminary data.</text>
</comment>
<name>A0A9C9EL96_UNCW3</name>
<keyword evidence="1" id="KW-1133">Transmembrane helix</keyword>
<organism evidence="3 4">
    <name type="scientific">candidate division WOR-3 bacterium</name>
    <dbReference type="NCBI Taxonomy" id="2052148"/>
    <lineage>
        <taxon>Bacteria</taxon>
        <taxon>Bacteria division WOR-3</taxon>
    </lineage>
</organism>
<reference evidence="3" key="1">
    <citation type="journal article" date="2020" name="mSystems">
        <title>Genome- and Community-Level Interaction Insights into Carbon Utilization and Element Cycling Functions of Hydrothermarchaeota in Hydrothermal Sediment.</title>
        <authorList>
            <person name="Zhou Z."/>
            <person name="Liu Y."/>
            <person name="Xu W."/>
            <person name="Pan J."/>
            <person name="Luo Z.H."/>
            <person name="Li M."/>
        </authorList>
    </citation>
    <scope>NUCLEOTIDE SEQUENCE</scope>
    <source>
        <strain evidence="3">HyVt-388</strain>
    </source>
</reference>
<dbReference type="PANTHER" id="PTHR36842:SF1">
    <property type="entry name" value="PROTEIN TOLB"/>
    <property type="match status" value="1"/>
</dbReference>
<feature type="domain" description="Dipeptidylpeptidase IV N-terminal" evidence="2">
    <location>
        <begin position="175"/>
        <end position="276"/>
    </location>
</feature>
<dbReference type="InterPro" id="IPR002469">
    <property type="entry name" value="Peptidase_S9B_N"/>
</dbReference>
<dbReference type="SUPFAM" id="SSF69304">
    <property type="entry name" value="Tricorn protease N-terminal domain"/>
    <property type="match status" value="1"/>
</dbReference>
<evidence type="ECO:0000259" key="2">
    <source>
        <dbReference type="Pfam" id="PF00930"/>
    </source>
</evidence>
<evidence type="ECO:0000313" key="4">
    <source>
        <dbReference type="Proteomes" id="UP000885826"/>
    </source>
</evidence>
<keyword evidence="1" id="KW-0472">Membrane</keyword>
<sequence>MKKKNLDQKQHLNYFWLFLLCFFTLIFCSRKSDLQKGIEAIKKGDYAKAVRTLEKSLEADSMNPDVHYNLSFAYANLDSVRSSFLHYLKLVEMESPLKNDVKLKELLANFLNLDPYPARLIPMKGMNQFKGSLAPQGDIIAVAAAKRDIANIYLVTLKGKIKEKITSRGMNTDPDFSPTGDYIVYVSNIDGDDELYLYELKTKKVKKITDNTAKDFSPSFSPDGEEIVFVSNMDEPYKWEIYKINVSSGRIKRLTRNNYWDGFPKFSSDGKFIVFSSKRDGSEDIYRMKKNGGGEKILYKSTGDDSDPTLIDDNLFFKSDQNGNLEIFRYNLKTKKLTRITNNRVPDWNPRIAKDGSKMLVTKKVKKRWRLYLIDFKNGIASELLAERIKAKLKINTTEKK</sequence>
<accession>A0A9C9EL96</accession>
<dbReference type="AlphaFoldDB" id="A0A9C9EL96"/>